<dbReference type="Proteomes" id="UP000691718">
    <property type="component" value="Unassembled WGS sequence"/>
</dbReference>
<comment type="function">
    <text evidence="1">Peroxisomal protease that mediates both the removal of the leader peptide from proteins containing a PTS2 target sequence and processes several PTS1-containing proteins. Catalyzes the processing of PTS1-proteins involved in the peroxisomal beta-oxidation of fatty acids.</text>
</comment>
<keyword evidence="1" id="KW-0720">Serine protease</keyword>
<comment type="subcellular location">
    <subcellularLocation>
        <location evidence="1">Peroxisome</location>
    </subcellularLocation>
</comment>
<dbReference type="AlphaFoldDB" id="A0A8S3XVI2"/>
<dbReference type="GO" id="GO:0016485">
    <property type="term" value="P:protein processing"/>
    <property type="evidence" value="ECO:0007669"/>
    <property type="project" value="InterPro"/>
</dbReference>
<dbReference type="GO" id="GO:0004252">
    <property type="term" value="F:serine-type endopeptidase activity"/>
    <property type="evidence" value="ECO:0007669"/>
    <property type="project" value="InterPro"/>
</dbReference>
<name>A0A8S3XVI2_PARAO</name>
<reference evidence="2" key="1">
    <citation type="submission" date="2021-04" db="EMBL/GenBank/DDBJ databases">
        <authorList>
            <person name="Tunstrom K."/>
        </authorList>
    </citation>
    <scope>NUCLEOTIDE SEQUENCE</scope>
</reference>
<dbReference type="OrthoDB" id="17845at2759"/>
<sequence>MAVEGVMVSYNYCEDEEHANILTVAASGIKFSNRWVLTHGSILSPLKEAQIVMNVKGKPILNEEFYDKLPEIYVTCEKKPSKTPNIYESVEVLSRERNLDNDVDFEHSCYQIRVLTGRICHVWQCPILDRCVDDILYSWTIGHRDGDIEKQTQLGKALLSVFVLVDLESDNRVLKTLRPLSELLDLVRPPPDRGSIIEVQSTPFGCEVFLNAVTRGSVCGVVGKRPSLLLTDAATALGSEGGPVFNEGPTRELVGAVVCSVSWWRGEWVGLTLAAPLRAVLAAKLHVAPPRPFARTAAHSRYMHTLDCIDNTTVLVRCGAAWGAGVYLGGGYVVTCAHVVKNHEIYKVSVYCQGVSETAIVRYKTKDDKAYDLALLYSNPEYWTHLSPAVFAQEPAEKGESVAAAGYPYFSEERLAALRPAVTSGHVTNASPSMLQTSCCVQSGFSGGPIFRLSRGRVEVIGIIVCNAKTQTGACYPYINMAVPARAFIRLMQYFILDKDDTKLREIESNKDIIQSQWRLLPYRSKI</sequence>
<gene>
    <name evidence="2" type="ORF">PAPOLLO_LOCUS22600</name>
</gene>
<evidence type="ECO:0000313" key="2">
    <source>
        <dbReference type="EMBL" id="CAG5043097.1"/>
    </source>
</evidence>
<keyword evidence="1" id="KW-0576">Peroxisome</keyword>
<dbReference type="PANTHER" id="PTHR21004">
    <property type="entry name" value="SERINE PROTEASE-RELATED"/>
    <property type="match status" value="1"/>
</dbReference>
<dbReference type="GO" id="GO:0031998">
    <property type="term" value="P:regulation of fatty acid beta-oxidation"/>
    <property type="evidence" value="ECO:0007669"/>
    <property type="project" value="TreeGrafter"/>
</dbReference>
<keyword evidence="1" id="KW-0378">Hydrolase</keyword>
<dbReference type="InterPro" id="IPR039245">
    <property type="entry name" value="TYSND1/DEG15"/>
</dbReference>
<keyword evidence="3" id="KW-1185">Reference proteome</keyword>
<dbReference type="PANTHER" id="PTHR21004:SF0">
    <property type="entry name" value="PEROXISOMAL LEADER PEPTIDE-PROCESSING PROTEASE"/>
    <property type="match status" value="1"/>
</dbReference>
<comment type="PTM">
    <text evidence="1">The full-lengh TYSND1 is the active the proteolytic processing of PTS1- and PTS2-proteins and in self-cleavage, and intermolecular self-cleavage of TYSND1 down-regulates its protease activity.</text>
</comment>
<dbReference type="EC" id="3.4.21.-" evidence="1"/>
<keyword evidence="1" id="KW-0645">Protease</keyword>
<dbReference type="EMBL" id="CAJQZP010001393">
    <property type="protein sequence ID" value="CAG5043097.1"/>
    <property type="molecule type" value="Genomic_DNA"/>
</dbReference>
<evidence type="ECO:0000256" key="1">
    <source>
        <dbReference type="PIRNR" id="PIRNR037989"/>
    </source>
</evidence>
<comment type="caution">
    <text evidence="2">The sequence shown here is derived from an EMBL/GenBank/DDBJ whole genome shotgun (WGS) entry which is preliminary data.</text>
</comment>
<comment type="similarity">
    <text evidence="1">Belongs to the peptidase S1B family.</text>
</comment>
<dbReference type="GO" id="GO:0005777">
    <property type="term" value="C:peroxisome"/>
    <property type="evidence" value="ECO:0007669"/>
    <property type="project" value="UniProtKB-SubCell"/>
</dbReference>
<proteinExistence type="inferred from homology"/>
<evidence type="ECO:0000313" key="3">
    <source>
        <dbReference type="Proteomes" id="UP000691718"/>
    </source>
</evidence>
<organism evidence="2 3">
    <name type="scientific">Parnassius apollo</name>
    <name type="common">Apollo butterfly</name>
    <name type="synonym">Papilio apollo</name>
    <dbReference type="NCBI Taxonomy" id="110799"/>
    <lineage>
        <taxon>Eukaryota</taxon>
        <taxon>Metazoa</taxon>
        <taxon>Ecdysozoa</taxon>
        <taxon>Arthropoda</taxon>
        <taxon>Hexapoda</taxon>
        <taxon>Insecta</taxon>
        <taxon>Pterygota</taxon>
        <taxon>Neoptera</taxon>
        <taxon>Endopterygota</taxon>
        <taxon>Lepidoptera</taxon>
        <taxon>Glossata</taxon>
        <taxon>Ditrysia</taxon>
        <taxon>Papilionoidea</taxon>
        <taxon>Papilionidae</taxon>
        <taxon>Parnassiinae</taxon>
        <taxon>Parnassini</taxon>
        <taxon>Parnassius</taxon>
        <taxon>Parnassius</taxon>
    </lineage>
</organism>
<dbReference type="Pfam" id="PF13365">
    <property type="entry name" value="Trypsin_2"/>
    <property type="match status" value="1"/>
</dbReference>
<protein>
    <recommendedName>
        <fullName evidence="1">Peroxisomal leader peptide-processing protease</fullName>
        <ecNumber evidence="1">3.4.21.-</ecNumber>
    </recommendedName>
</protein>
<accession>A0A8S3XVI2</accession>